<dbReference type="InterPro" id="IPR045851">
    <property type="entry name" value="AMP-bd_C_sf"/>
</dbReference>
<dbReference type="SUPFAM" id="SSF56801">
    <property type="entry name" value="Acetyl-CoA synthetase-like"/>
    <property type="match status" value="1"/>
</dbReference>
<dbReference type="InterPro" id="IPR025110">
    <property type="entry name" value="AMP-bd_C"/>
</dbReference>
<dbReference type="EMBL" id="BART01013311">
    <property type="protein sequence ID" value="GAG75991.1"/>
    <property type="molecule type" value="Genomic_DNA"/>
</dbReference>
<dbReference type="Pfam" id="PF13193">
    <property type="entry name" value="AMP-binding_C"/>
    <property type="match status" value="1"/>
</dbReference>
<feature type="non-terminal residue" evidence="6">
    <location>
        <position position="1"/>
    </location>
</feature>
<dbReference type="Gene3D" id="3.30.300.30">
    <property type="match status" value="1"/>
</dbReference>
<evidence type="ECO:0000256" key="3">
    <source>
        <dbReference type="ARBA" id="ARBA00022741"/>
    </source>
</evidence>
<sequence>EDLLYYHEAIQECGVIGIIDDEGKENIKAYVVIKGDYKDKGIKEQDIIDWAKENMAGDKYPRFVEFIDEIPKTVVGKVLHRELKDLEAQKK</sequence>
<evidence type="ECO:0000259" key="5">
    <source>
        <dbReference type="Pfam" id="PF13193"/>
    </source>
</evidence>
<feature type="domain" description="AMP-binding enzyme C-terminal" evidence="5">
    <location>
        <begin position="1"/>
        <end position="77"/>
    </location>
</feature>
<dbReference type="PANTHER" id="PTHR43605">
    <property type="entry name" value="ACYL-COENZYME A SYNTHETASE"/>
    <property type="match status" value="1"/>
</dbReference>
<dbReference type="GO" id="GO:0004321">
    <property type="term" value="F:fatty-acyl-CoA synthase activity"/>
    <property type="evidence" value="ECO:0007669"/>
    <property type="project" value="TreeGrafter"/>
</dbReference>
<dbReference type="PANTHER" id="PTHR43605:SF10">
    <property type="entry name" value="ACYL-COA SYNTHETASE MEDIUM CHAIN FAMILY MEMBER 3"/>
    <property type="match status" value="1"/>
</dbReference>
<reference evidence="6" key="1">
    <citation type="journal article" date="2014" name="Front. Microbiol.">
        <title>High frequency of phylogenetically diverse reductive dehalogenase-homologous genes in deep subseafloor sedimentary metagenomes.</title>
        <authorList>
            <person name="Kawai M."/>
            <person name="Futagami T."/>
            <person name="Toyoda A."/>
            <person name="Takaki Y."/>
            <person name="Nishi S."/>
            <person name="Hori S."/>
            <person name="Arai W."/>
            <person name="Tsubouchi T."/>
            <person name="Morono Y."/>
            <person name="Uchiyama I."/>
            <person name="Ito T."/>
            <person name="Fujiyama A."/>
            <person name="Inagaki F."/>
            <person name="Takami H."/>
        </authorList>
    </citation>
    <scope>NUCLEOTIDE SEQUENCE</scope>
    <source>
        <strain evidence="6">Expedition CK06-06</strain>
    </source>
</reference>
<accession>X1BV16</accession>
<keyword evidence="4" id="KW-0067">ATP-binding</keyword>
<name>X1BV16_9ZZZZ</name>
<dbReference type="InterPro" id="IPR051087">
    <property type="entry name" value="Mitochondrial_ACSM"/>
</dbReference>
<proteinExistence type="inferred from homology"/>
<evidence type="ECO:0000313" key="6">
    <source>
        <dbReference type="EMBL" id="GAG75991.1"/>
    </source>
</evidence>
<comment type="similarity">
    <text evidence="1">Belongs to the ATP-dependent AMP-binding enzyme family.</text>
</comment>
<evidence type="ECO:0000256" key="1">
    <source>
        <dbReference type="ARBA" id="ARBA00006432"/>
    </source>
</evidence>
<protein>
    <recommendedName>
        <fullName evidence="5">AMP-binding enzyme C-terminal domain-containing protein</fullName>
    </recommendedName>
</protein>
<dbReference type="GO" id="GO:0005524">
    <property type="term" value="F:ATP binding"/>
    <property type="evidence" value="ECO:0007669"/>
    <property type="project" value="UniProtKB-KW"/>
</dbReference>
<evidence type="ECO:0000256" key="2">
    <source>
        <dbReference type="ARBA" id="ARBA00022598"/>
    </source>
</evidence>
<comment type="caution">
    <text evidence="6">The sequence shown here is derived from an EMBL/GenBank/DDBJ whole genome shotgun (WGS) entry which is preliminary data.</text>
</comment>
<dbReference type="GO" id="GO:0006637">
    <property type="term" value="P:acyl-CoA metabolic process"/>
    <property type="evidence" value="ECO:0007669"/>
    <property type="project" value="TreeGrafter"/>
</dbReference>
<keyword evidence="2" id="KW-0436">Ligase</keyword>
<keyword evidence="3" id="KW-0547">Nucleotide-binding</keyword>
<evidence type="ECO:0000256" key="4">
    <source>
        <dbReference type="ARBA" id="ARBA00022840"/>
    </source>
</evidence>
<dbReference type="GO" id="GO:0015645">
    <property type="term" value="F:fatty acid ligase activity"/>
    <property type="evidence" value="ECO:0007669"/>
    <property type="project" value="TreeGrafter"/>
</dbReference>
<dbReference type="AlphaFoldDB" id="X1BV16"/>
<gene>
    <name evidence="6" type="ORF">S01H4_27292</name>
</gene>
<dbReference type="GO" id="GO:0006633">
    <property type="term" value="P:fatty acid biosynthetic process"/>
    <property type="evidence" value="ECO:0007669"/>
    <property type="project" value="TreeGrafter"/>
</dbReference>
<organism evidence="6">
    <name type="scientific">marine sediment metagenome</name>
    <dbReference type="NCBI Taxonomy" id="412755"/>
    <lineage>
        <taxon>unclassified sequences</taxon>
        <taxon>metagenomes</taxon>
        <taxon>ecological metagenomes</taxon>
    </lineage>
</organism>